<organism evidence="2 3">
    <name type="scientific">Penicillium bovifimosum</name>
    <dbReference type="NCBI Taxonomy" id="126998"/>
    <lineage>
        <taxon>Eukaryota</taxon>
        <taxon>Fungi</taxon>
        <taxon>Dikarya</taxon>
        <taxon>Ascomycota</taxon>
        <taxon>Pezizomycotina</taxon>
        <taxon>Eurotiomycetes</taxon>
        <taxon>Eurotiomycetidae</taxon>
        <taxon>Eurotiales</taxon>
        <taxon>Aspergillaceae</taxon>
        <taxon>Penicillium</taxon>
    </lineage>
</organism>
<keyword evidence="3" id="KW-1185">Reference proteome</keyword>
<protein>
    <submittedName>
        <fullName evidence="2">Uncharacterized protein</fullName>
    </submittedName>
</protein>
<dbReference type="EMBL" id="JAPQKL010000001">
    <property type="protein sequence ID" value="KAJ5146071.1"/>
    <property type="molecule type" value="Genomic_DNA"/>
</dbReference>
<gene>
    <name evidence="2" type="ORF">N7515_000635</name>
</gene>
<reference evidence="2" key="2">
    <citation type="journal article" date="2023" name="IMA Fungus">
        <title>Comparative genomic study of the Penicillium genus elucidates a diverse pangenome and 15 lateral gene transfer events.</title>
        <authorList>
            <person name="Petersen C."/>
            <person name="Sorensen T."/>
            <person name="Nielsen M.R."/>
            <person name="Sondergaard T.E."/>
            <person name="Sorensen J.L."/>
            <person name="Fitzpatrick D.A."/>
            <person name="Frisvad J.C."/>
            <person name="Nielsen K.L."/>
        </authorList>
    </citation>
    <scope>NUCLEOTIDE SEQUENCE</scope>
    <source>
        <strain evidence="2">IBT 22155</strain>
    </source>
</reference>
<accession>A0A9W9HFY3</accession>
<dbReference type="RefSeq" id="XP_056526545.1">
    <property type="nucleotide sequence ID" value="XM_056661379.1"/>
</dbReference>
<dbReference type="GeneID" id="81400549"/>
<sequence>MYPHVPENEGGDQRPVQRAQLAQKAGIDPAFIDKCEVHPAHRHLCSVHGTHPHKSDDHLVNRIRASRPAPSQPSILQQVHFADDTKIGNVLSKSRPDEPRLKSSYASYIGHAMRAGLLPLETKIGNVLSKSRPDKPHLKSSYDPYTRHVRHVGLLPLGHFDDQRHPSTWPNMKRNAFATLTRSPPKSGKTDRLNQPLPSLPPSPTTPRNPPATGGVSSGATTPTAQKGPVSPS</sequence>
<name>A0A9W9HFY3_9EURO</name>
<dbReference type="AlphaFoldDB" id="A0A9W9HFY3"/>
<comment type="caution">
    <text evidence="2">The sequence shown here is derived from an EMBL/GenBank/DDBJ whole genome shotgun (WGS) entry which is preliminary data.</text>
</comment>
<evidence type="ECO:0000313" key="3">
    <source>
        <dbReference type="Proteomes" id="UP001149079"/>
    </source>
</evidence>
<feature type="region of interest" description="Disordered" evidence="1">
    <location>
        <begin position="179"/>
        <end position="233"/>
    </location>
</feature>
<dbReference type="Proteomes" id="UP001149079">
    <property type="component" value="Unassembled WGS sequence"/>
</dbReference>
<reference evidence="2" key="1">
    <citation type="submission" date="2022-11" db="EMBL/GenBank/DDBJ databases">
        <authorList>
            <person name="Petersen C."/>
        </authorList>
    </citation>
    <scope>NUCLEOTIDE SEQUENCE</scope>
    <source>
        <strain evidence="2">IBT 22155</strain>
    </source>
</reference>
<evidence type="ECO:0000313" key="2">
    <source>
        <dbReference type="EMBL" id="KAJ5146071.1"/>
    </source>
</evidence>
<proteinExistence type="predicted"/>
<feature type="compositionally biased region" description="Pro residues" evidence="1">
    <location>
        <begin position="198"/>
        <end position="210"/>
    </location>
</feature>
<evidence type="ECO:0000256" key="1">
    <source>
        <dbReference type="SAM" id="MobiDB-lite"/>
    </source>
</evidence>